<feature type="region of interest" description="Disordered" evidence="1">
    <location>
        <begin position="43"/>
        <end position="67"/>
    </location>
</feature>
<sequence length="108" mass="12264">MKTIPVIRARLHELPTQLAEASESSVRPEFLSAISVELHTLAEETKRKPSVRPRERAHKQRMSPAVRAKMRAFAADPANRHLGLMEIAVIFNTDHGRVSEAINVYRDR</sequence>
<dbReference type="AlphaFoldDB" id="A0A973VZU5"/>
<feature type="compositionally biased region" description="Basic residues" evidence="1">
    <location>
        <begin position="48"/>
        <end position="61"/>
    </location>
</feature>
<gene>
    <name evidence="2" type="ORF">HAP48_018875</name>
</gene>
<evidence type="ECO:0000313" key="2">
    <source>
        <dbReference type="EMBL" id="NVI44978.1"/>
    </source>
</evidence>
<name>A0A973VZU5_9BRAD</name>
<accession>A0A973VZU5</accession>
<dbReference type="EMBL" id="JAAOLE020000001">
    <property type="protein sequence ID" value="NVI44978.1"/>
    <property type="molecule type" value="Genomic_DNA"/>
</dbReference>
<reference evidence="2" key="1">
    <citation type="submission" date="2020-06" db="EMBL/GenBank/DDBJ databases">
        <title>Whole Genome Sequence of Bradyrhizobium sp. Strain 1S1.</title>
        <authorList>
            <person name="Bromfield E.S.P."/>
            <person name="Cloutier S."/>
        </authorList>
    </citation>
    <scope>NUCLEOTIDE SEQUENCE [LARGE SCALE GENOMIC DNA]</scope>
    <source>
        <strain evidence="2">1S1</strain>
    </source>
</reference>
<proteinExistence type="predicted"/>
<organism evidence="2">
    <name type="scientific">Bradyrhizobium septentrionale</name>
    <dbReference type="NCBI Taxonomy" id="1404411"/>
    <lineage>
        <taxon>Bacteria</taxon>
        <taxon>Pseudomonadati</taxon>
        <taxon>Pseudomonadota</taxon>
        <taxon>Alphaproteobacteria</taxon>
        <taxon>Hyphomicrobiales</taxon>
        <taxon>Nitrobacteraceae</taxon>
        <taxon>Bradyrhizobium</taxon>
    </lineage>
</organism>
<evidence type="ECO:0000256" key="1">
    <source>
        <dbReference type="SAM" id="MobiDB-lite"/>
    </source>
</evidence>
<comment type="caution">
    <text evidence="2">The sequence shown here is derived from an EMBL/GenBank/DDBJ whole genome shotgun (WGS) entry which is preliminary data.</text>
</comment>
<dbReference type="RefSeq" id="WP_166204399.1">
    <property type="nucleotide sequence ID" value="NZ_CP088285.1"/>
</dbReference>
<protein>
    <submittedName>
        <fullName evidence="2">Uncharacterized protein</fullName>
    </submittedName>
</protein>